<feature type="compositionally biased region" description="Low complexity" evidence="1">
    <location>
        <begin position="485"/>
        <end position="494"/>
    </location>
</feature>
<sequence>MSGSLPPWICQDVCNTPYQLPHPVNMNNTPLQQYQYQADAPQPCYDQQQSSGDYDRQSNSFIPFPQSGAPPNVPQLPMHAATTQANPQYPFLPHLWSPQYVSQPQESLQPYPTYEFPGQPPWSNWQGPLHPQQQMYSGHIPQMVNVPHAHGFPHGEPQQFLHAPSYTTPHGGSAMSSGRSKERKRCGGRSANAARKRKAVDDNSMTGESSSGALKRIKSHASNGFRTTSTAVGPSNHQTFSMTGMQFDLRDQSRGSGMQGNQYRSLPQNGSSRPLSQVPQGYYNHNGGPSQVWQRQNESQETSVSTPQFREPPIVHQNGDRGQQKPTFNNGSVPPSFPKSDSGKMNNPAIFLRGASLLRYVCIRRGKIEPYSRWFITDKGEIMLLASLHTGQNPSALHVTGAADTGVPFLSVREARSREEAEECFKTVLITLAKVQTVHKRLVALTQPVIQSQGSSNTHNGSQGFHRLTDNFAGPSGHPLPTPARTPVRTPVQPDTVEQTLPPIPIITVEDTDTTDTSPVVEISTTPTQPESLRLRNEDSGEPEDGPEAPPCPPSPVDRPPTPLECSDEKPSGATDDQVESAEEENGGPSDGSLVGALIMDMPWFNERSASSHKNGEEPVASASTSTISTKGPSTVSGDDHYERVYNEFMDADEAGEPLLSEEDADADAEVPTSSS</sequence>
<dbReference type="AlphaFoldDB" id="A0A9P8AUN1"/>
<feature type="compositionally biased region" description="Polar residues" evidence="1">
    <location>
        <begin position="254"/>
        <end position="279"/>
    </location>
</feature>
<feature type="compositionally biased region" description="Acidic residues" evidence="1">
    <location>
        <begin position="650"/>
        <end position="669"/>
    </location>
</feature>
<feature type="compositionally biased region" description="Polar residues" evidence="1">
    <location>
        <begin position="203"/>
        <end position="212"/>
    </location>
</feature>
<evidence type="ECO:0000313" key="2">
    <source>
        <dbReference type="EMBL" id="KAG7448236.1"/>
    </source>
</evidence>
<feature type="compositionally biased region" description="Pro residues" evidence="1">
    <location>
        <begin position="548"/>
        <end position="563"/>
    </location>
</feature>
<proteinExistence type="predicted"/>
<dbReference type="RefSeq" id="XP_043041736.1">
    <property type="nucleotide sequence ID" value="XM_043190378.1"/>
</dbReference>
<feature type="region of interest" description="Disordered" evidence="1">
    <location>
        <begin position="164"/>
        <end position="345"/>
    </location>
</feature>
<evidence type="ECO:0000313" key="3">
    <source>
        <dbReference type="Proteomes" id="UP000812287"/>
    </source>
</evidence>
<gene>
    <name evidence="2" type="ORF">BT62DRAFT_993070</name>
</gene>
<feature type="compositionally biased region" description="Polar residues" evidence="1">
    <location>
        <begin position="324"/>
        <end position="333"/>
    </location>
</feature>
<feature type="compositionally biased region" description="Acidic residues" evidence="1">
    <location>
        <begin position="577"/>
        <end position="586"/>
    </location>
</feature>
<feature type="compositionally biased region" description="Polar residues" evidence="1">
    <location>
        <begin position="622"/>
        <end position="637"/>
    </location>
</feature>
<reference evidence="2" key="1">
    <citation type="submission" date="2020-11" db="EMBL/GenBank/DDBJ databases">
        <title>Adaptations for nitrogen fixation in a non-lichenized fungal sporocarp promotes dispersal by wood-feeding termites.</title>
        <authorList>
            <consortium name="DOE Joint Genome Institute"/>
            <person name="Koch R.A."/>
            <person name="Yoon G."/>
            <person name="Arayal U."/>
            <person name="Lail K."/>
            <person name="Amirebrahimi M."/>
            <person name="Labutti K."/>
            <person name="Lipzen A."/>
            <person name="Riley R."/>
            <person name="Barry K."/>
            <person name="Henrissat B."/>
            <person name="Grigoriev I.V."/>
            <person name="Herr J.R."/>
            <person name="Aime M.C."/>
        </authorList>
    </citation>
    <scope>NUCLEOTIDE SEQUENCE</scope>
    <source>
        <strain evidence="2">MCA 3950</strain>
    </source>
</reference>
<feature type="compositionally biased region" description="Polar residues" evidence="1">
    <location>
        <begin position="452"/>
        <end position="463"/>
    </location>
</feature>
<protein>
    <submittedName>
        <fullName evidence="2">Uncharacterized protein</fullName>
    </submittedName>
</protein>
<organism evidence="2 3">
    <name type="scientific">Guyanagaster necrorhizus</name>
    <dbReference type="NCBI Taxonomy" id="856835"/>
    <lineage>
        <taxon>Eukaryota</taxon>
        <taxon>Fungi</taxon>
        <taxon>Dikarya</taxon>
        <taxon>Basidiomycota</taxon>
        <taxon>Agaricomycotina</taxon>
        <taxon>Agaricomycetes</taxon>
        <taxon>Agaricomycetidae</taxon>
        <taxon>Agaricales</taxon>
        <taxon>Marasmiineae</taxon>
        <taxon>Physalacriaceae</taxon>
        <taxon>Guyanagaster</taxon>
    </lineage>
</organism>
<comment type="caution">
    <text evidence="2">The sequence shown here is derived from an EMBL/GenBank/DDBJ whole genome shotgun (WGS) entry which is preliminary data.</text>
</comment>
<feature type="compositionally biased region" description="Polar residues" evidence="1">
    <location>
        <begin position="287"/>
        <end position="308"/>
    </location>
</feature>
<feature type="compositionally biased region" description="Polar residues" evidence="1">
    <location>
        <begin position="165"/>
        <end position="178"/>
    </location>
</feature>
<name>A0A9P8AUN1_9AGAR</name>
<dbReference type="EMBL" id="MU250530">
    <property type="protein sequence ID" value="KAG7448236.1"/>
    <property type="molecule type" value="Genomic_DNA"/>
</dbReference>
<keyword evidence="3" id="KW-1185">Reference proteome</keyword>
<evidence type="ECO:0000256" key="1">
    <source>
        <dbReference type="SAM" id="MobiDB-lite"/>
    </source>
</evidence>
<feature type="compositionally biased region" description="Polar residues" evidence="1">
    <location>
        <begin position="220"/>
        <end position="244"/>
    </location>
</feature>
<dbReference type="Proteomes" id="UP000812287">
    <property type="component" value="Unassembled WGS sequence"/>
</dbReference>
<dbReference type="GeneID" id="66112675"/>
<dbReference type="OrthoDB" id="2938218at2759"/>
<feature type="region of interest" description="Disordered" evidence="1">
    <location>
        <begin position="452"/>
        <end position="676"/>
    </location>
</feature>
<accession>A0A9P8AUN1</accession>